<dbReference type="PANTHER" id="PTHR35807:SF1">
    <property type="entry name" value="TRANSCRIPTIONAL REGULATOR REDD"/>
    <property type="match status" value="1"/>
</dbReference>
<evidence type="ECO:0000256" key="5">
    <source>
        <dbReference type="ARBA" id="ARBA00023163"/>
    </source>
</evidence>
<evidence type="ECO:0000256" key="2">
    <source>
        <dbReference type="ARBA" id="ARBA00023012"/>
    </source>
</evidence>
<evidence type="ECO:0000259" key="7">
    <source>
        <dbReference type="SMART" id="SM00862"/>
    </source>
</evidence>
<organism evidence="9 10">
    <name type="scientific">Streptomyces chumphonensis</name>
    <dbReference type="NCBI Taxonomy" id="1214925"/>
    <lineage>
        <taxon>Bacteria</taxon>
        <taxon>Bacillati</taxon>
        <taxon>Actinomycetota</taxon>
        <taxon>Actinomycetes</taxon>
        <taxon>Kitasatosporales</taxon>
        <taxon>Streptomycetaceae</taxon>
        <taxon>Streptomyces</taxon>
    </lineage>
</organism>
<dbReference type="AlphaFoldDB" id="A0A927IF16"/>
<feature type="region of interest" description="Disordered" evidence="6">
    <location>
        <begin position="252"/>
        <end position="308"/>
    </location>
</feature>
<dbReference type="SUPFAM" id="SSF46894">
    <property type="entry name" value="C-terminal effector domain of the bipartite response regulators"/>
    <property type="match status" value="1"/>
</dbReference>
<dbReference type="GO" id="GO:0043531">
    <property type="term" value="F:ADP binding"/>
    <property type="evidence" value="ECO:0007669"/>
    <property type="project" value="InterPro"/>
</dbReference>
<evidence type="ECO:0000313" key="9">
    <source>
        <dbReference type="EMBL" id="MBD3934470.1"/>
    </source>
</evidence>
<gene>
    <name evidence="9" type="ORF">IF129_23260</name>
</gene>
<dbReference type="Pfam" id="PF13424">
    <property type="entry name" value="TPR_12"/>
    <property type="match status" value="2"/>
</dbReference>
<dbReference type="SUPFAM" id="SSF52540">
    <property type="entry name" value="P-loop containing nucleoside triphosphate hydrolases"/>
    <property type="match status" value="1"/>
</dbReference>
<evidence type="ECO:0000256" key="6">
    <source>
        <dbReference type="SAM" id="MobiDB-lite"/>
    </source>
</evidence>
<dbReference type="SUPFAM" id="SSF48452">
    <property type="entry name" value="TPR-like"/>
    <property type="match status" value="3"/>
</dbReference>
<dbReference type="SMART" id="SM00028">
    <property type="entry name" value="TPR"/>
    <property type="match status" value="6"/>
</dbReference>
<dbReference type="EMBL" id="JACXYU010000017">
    <property type="protein sequence ID" value="MBD3934470.1"/>
    <property type="molecule type" value="Genomic_DNA"/>
</dbReference>
<dbReference type="InterPro" id="IPR036388">
    <property type="entry name" value="WH-like_DNA-bd_sf"/>
</dbReference>
<keyword evidence="4" id="KW-0238">DNA-binding</keyword>
<keyword evidence="5" id="KW-0804">Transcription</keyword>
<dbReference type="InterPro" id="IPR019734">
    <property type="entry name" value="TPR_rpt"/>
</dbReference>
<comment type="similarity">
    <text evidence="1">Belongs to the AfsR/DnrI/RedD regulatory family.</text>
</comment>
<dbReference type="SMART" id="SM00862">
    <property type="entry name" value="Trans_reg_C"/>
    <property type="match status" value="1"/>
</dbReference>
<dbReference type="Gene3D" id="1.25.40.10">
    <property type="entry name" value="Tetratricopeptide repeat domain"/>
    <property type="match status" value="3"/>
</dbReference>
<dbReference type="PANTHER" id="PTHR35807">
    <property type="entry name" value="TRANSCRIPTIONAL REGULATOR REDD-RELATED"/>
    <property type="match status" value="1"/>
</dbReference>
<feature type="compositionally biased region" description="Pro residues" evidence="6">
    <location>
        <begin position="284"/>
        <end position="303"/>
    </location>
</feature>
<dbReference type="InterPro" id="IPR016032">
    <property type="entry name" value="Sig_transdc_resp-reg_C-effctor"/>
</dbReference>
<dbReference type="Gene3D" id="1.10.10.10">
    <property type="entry name" value="Winged helix-like DNA-binding domain superfamily/Winged helix DNA-binding domain"/>
    <property type="match status" value="1"/>
</dbReference>
<keyword evidence="10" id="KW-1185">Reference proteome</keyword>
<evidence type="ECO:0000256" key="3">
    <source>
        <dbReference type="ARBA" id="ARBA00023015"/>
    </source>
</evidence>
<feature type="compositionally biased region" description="Pro residues" evidence="6">
    <location>
        <begin position="265"/>
        <end position="275"/>
    </location>
</feature>
<reference evidence="9" key="1">
    <citation type="submission" date="2020-09" db="EMBL/GenBank/DDBJ databases">
        <title>Secondary metabolite and genome analysis of marine Streptomyces chumphonensis KK1-2T.</title>
        <authorList>
            <person name="Phongsopitanun W."/>
            <person name="Kanchanasin P."/>
            <person name="Pittayakhajonwut P."/>
            <person name="Suwanborirux K."/>
            <person name="Tanasupawat S."/>
        </authorList>
    </citation>
    <scope>NUCLEOTIDE SEQUENCE</scope>
    <source>
        <strain evidence="9">KK1-2</strain>
    </source>
</reference>
<protein>
    <submittedName>
        <fullName evidence="9">Tetratricopeptide repeat protein</fullName>
    </submittedName>
</protein>
<dbReference type="GO" id="GO:0000160">
    <property type="term" value="P:phosphorelay signal transduction system"/>
    <property type="evidence" value="ECO:0007669"/>
    <property type="project" value="UniProtKB-KW"/>
</dbReference>
<dbReference type="InterPro" id="IPR002182">
    <property type="entry name" value="NB-ARC"/>
</dbReference>
<dbReference type="InterPro" id="IPR001867">
    <property type="entry name" value="OmpR/PhoB-type_DNA-bd"/>
</dbReference>
<dbReference type="Proteomes" id="UP000632289">
    <property type="component" value="Unassembled WGS sequence"/>
</dbReference>
<dbReference type="GO" id="GO:0006355">
    <property type="term" value="P:regulation of DNA-templated transcription"/>
    <property type="evidence" value="ECO:0007669"/>
    <property type="project" value="InterPro"/>
</dbReference>
<dbReference type="InterPro" id="IPR005158">
    <property type="entry name" value="BTAD"/>
</dbReference>
<feature type="domain" description="Bacterial transcriptional activator" evidence="8">
    <location>
        <begin position="104"/>
        <end position="248"/>
    </location>
</feature>
<name>A0A927IF16_9ACTN</name>
<dbReference type="Pfam" id="PF00931">
    <property type="entry name" value="NB-ARC"/>
    <property type="match status" value="1"/>
</dbReference>
<feature type="domain" description="OmpR/PhoB-type" evidence="7">
    <location>
        <begin position="23"/>
        <end position="97"/>
    </location>
</feature>
<evidence type="ECO:0000256" key="1">
    <source>
        <dbReference type="ARBA" id="ARBA00005820"/>
    </source>
</evidence>
<dbReference type="Gene3D" id="3.40.50.300">
    <property type="entry name" value="P-loop containing nucleotide triphosphate hydrolases"/>
    <property type="match status" value="1"/>
</dbReference>
<proteinExistence type="inferred from homology"/>
<keyword evidence="2" id="KW-0902">Two-component regulatory system</keyword>
<dbReference type="SMART" id="SM01043">
    <property type="entry name" value="BTAD"/>
    <property type="match status" value="1"/>
</dbReference>
<dbReference type="InterPro" id="IPR011990">
    <property type="entry name" value="TPR-like_helical_dom_sf"/>
</dbReference>
<evidence type="ECO:0000313" key="10">
    <source>
        <dbReference type="Proteomes" id="UP000632289"/>
    </source>
</evidence>
<dbReference type="PRINTS" id="PR00364">
    <property type="entry name" value="DISEASERSIST"/>
</dbReference>
<evidence type="ECO:0000259" key="8">
    <source>
        <dbReference type="SMART" id="SM01043"/>
    </source>
</evidence>
<keyword evidence="3" id="KW-0805">Transcription regulation</keyword>
<dbReference type="InterPro" id="IPR027417">
    <property type="entry name" value="P-loop_NTPase"/>
</dbReference>
<dbReference type="CDD" id="cd15831">
    <property type="entry name" value="BTAD"/>
    <property type="match status" value="1"/>
</dbReference>
<accession>A0A927IF16</accession>
<dbReference type="GO" id="GO:0003677">
    <property type="term" value="F:DNA binding"/>
    <property type="evidence" value="ECO:0007669"/>
    <property type="project" value="UniProtKB-KW"/>
</dbReference>
<sequence length="1043" mass="112734">MGATRTSVPSFRILGALEGWYGDVPLRLGGALRERTLVMLLLEANRVVPVARLVEAAWDNAPPSSAFHQIRKAVAELRQRIPDGASFIVTDGPGYRAVLTERQLDLAQYRAGVARARQAVAAGDRPAAVEALQSALELWRGPVMAGFGGPVIDAASAALEEQRLSAAEQLIDLQLEAGEAGAVIGELRTLVNQHPLRETLRGHLMLALYRTGRQAEALEEYNRVRTLLADELGIDPSVELAVLYERILRHSPELAPPGESAPDTVVPPPAGPEPNPDGEAPTAPVQPPSSSPEPAAVPVPRSPAPAAAVPSALPYDLRDFSGRESELHWITDAVGRASGECARIIAIDGMGGSGKTALAIRAAHRLVEDYPDGQLFVDLRGYTPGQEPLSAAVAQEALLAASGVPSEEMPTTVAGRTALWRSITKQRRLLVVLDNAADAEHVRPLVPASPGCLTLVTSRPRLVDLDGADWLSLGTLSEEDGLDLLRRTLGDERVAREPEAGAELIRLCGRLPLALRIAAARLRNRSHWTIQRLADRLSDETRRLSELNSAGRSVAAALRMSYQAMNDGQRGDFLLLGLHPGKSIGVEEAGALLGRDGVEAENALEALLDAHLLEEPEPGAYSFHDLVRSFALGLRGAATAAQEQEAVRRLLDHYVLASEGACDMLFPERSRHTDLIPVAGPSPAEFTCRSRALDWLDGHRDNLIAAVELAYRQGHLRHAAYLPRTLSFHSSIRNHTRDSRRACVLAVDAARRLKDGELLLLMLATLAMEHWRAGAFEEGITCLEEALGLARSLGDRESEAGCMGRLGQMYNSLGDFHQALGFLEGASLLEQELGALRELAGTLNVLSSVTVRLGKFEEAADAAERAIAIWQNIGDLGHTIVARSSLGFALIGLRRPDRALEELGEALRLCEDWHGPSATALILAQHAGAHIMLGRPLEARRYIERALDIPAKKDVAVRQAAVESMAGRVFLALGEAEESMIRSRRAYDLASTINFRFEMAQALDSLAEASRSSGDRAAAEDFLRQADELFQRMGVPENARRIF</sequence>
<evidence type="ECO:0000256" key="4">
    <source>
        <dbReference type="ARBA" id="ARBA00023125"/>
    </source>
</evidence>
<dbReference type="Pfam" id="PF03704">
    <property type="entry name" value="BTAD"/>
    <property type="match status" value="1"/>
</dbReference>
<dbReference type="InterPro" id="IPR051677">
    <property type="entry name" value="AfsR-DnrI-RedD_regulator"/>
</dbReference>
<comment type="caution">
    <text evidence="9">The sequence shown here is derived from an EMBL/GenBank/DDBJ whole genome shotgun (WGS) entry which is preliminary data.</text>
</comment>